<comment type="caution">
    <text evidence="10">The sequence shown here is derived from an EMBL/GenBank/DDBJ whole genome shotgun (WGS) entry which is preliminary data.</text>
</comment>
<dbReference type="SUPFAM" id="SSF46767">
    <property type="entry name" value="Methylated DNA-protein cysteine methyltransferase, C-terminal domain"/>
    <property type="match status" value="1"/>
</dbReference>
<dbReference type="PROSITE" id="PS00374">
    <property type="entry name" value="MGMT"/>
    <property type="match status" value="1"/>
</dbReference>
<accession>A0A5C5V7A7</accession>
<dbReference type="InterPro" id="IPR036388">
    <property type="entry name" value="WH-like_DNA-bd_sf"/>
</dbReference>
<organism evidence="10 11">
    <name type="scientific">Blastopirellula retiformator</name>
    <dbReference type="NCBI Taxonomy" id="2527970"/>
    <lineage>
        <taxon>Bacteria</taxon>
        <taxon>Pseudomonadati</taxon>
        <taxon>Planctomycetota</taxon>
        <taxon>Planctomycetia</taxon>
        <taxon>Pirellulales</taxon>
        <taxon>Pirellulaceae</taxon>
        <taxon>Blastopirellula</taxon>
    </lineage>
</organism>
<dbReference type="InterPro" id="IPR001497">
    <property type="entry name" value="MethylDNA_cys_MeTrfase_AS"/>
</dbReference>
<evidence type="ECO:0000256" key="5">
    <source>
        <dbReference type="ARBA" id="ARBA00022679"/>
    </source>
</evidence>
<dbReference type="EMBL" id="SJPF01000002">
    <property type="protein sequence ID" value="TWT34448.1"/>
    <property type="molecule type" value="Genomic_DNA"/>
</dbReference>
<name>A0A5C5V7A7_9BACT</name>
<gene>
    <name evidence="10" type="primary">ogt_2</name>
    <name evidence="10" type="ORF">Enr8_18570</name>
</gene>
<proteinExistence type="inferred from homology"/>
<reference evidence="10 11" key="1">
    <citation type="submission" date="2019-02" db="EMBL/GenBank/DDBJ databases">
        <title>Deep-cultivation of Planctomycetes and their phenomic and genomic characterization uncovers novel biology.</title>
        <authorList>
            <person name="Wiegand S."/>
            <person name="Jogler M."/>
            <person name="Boedeker C."/>
            <person name="Pinto D."/>
            <person name="Vollmers J."/>
            <person name="Rivas-Marin E."/>
            <person name="Kohn T."/>
            <person name="Peeters S.H."/>
            <person name="Heuer A."/>
            <person name="Rast P."/>
            <person name="Oberbeckmann S."/>
            <person name="Bunk B."/>
            <person name="Jeske O."/>
            <person name="Meyerdierks A."/>
            <person name="Storesund J.E."/>
            <person name="Kallscheuer N."/>
            <person name="Luecker S."/>
            <person name="Lage O.M."/>
            <person name="Pohl T."/>
            <person name="Merkel B.J."/>
            <person name="Hornburger P."/>
            <person name="Mueller R.-W."/>
            <person name="Bruemmer F."/>
            <person name="Labrenz M."/>
            <person name="Spormann A.M."/>
            <person name="Op Den Camp H."/>
            <person name="Overmann J."/>
            <person name="Amann R."/>
            <person name="Jetten M.S.M."/>
            <person name="Mascher T."/>
            <person name="Medema M.H."/>
            <person name="Devos D.P."/>
            <person name="Kaster A.-K."/>
            <person name="Ovreas L."/>
            <person name="Rohde M."/>
            <person name="Galperin M.Y."/>
            <person name="Jogler C."/>
        </authorList>
    </citation>
    <scope>NUCLEOTIDE SEQUENCE [LARGE SCALE GENOMIC DNA]</scope>
    <source>
        <strain evidence="10 11">Enr8</strain>
    </source>
</reference>
<comment type="catalytic activity">
    <reaction evidence="1">
        <text>a 4-O-methyl-thymidine in DNA + L-cysteinyl-[protein] = a thymidine in DNA + S-methyl-L-cysteinyl-[protein]</text>
        <dbReference type="Rhea" id="RHEA:53428"/>
        <dbReference type="Rhea" id="RHEA-COMP:10131"/>
        <dbReference type="Rhea" id="RHEA-COMP:10132"/>
        <dbReference type="Rhea" id="RHEA-COMP:13555"/>
        <dbReference type="Rhea" id="RHEA-COMP:13556"/>
        <dbReference type="ChEBI" id="CHEBI:29950"/>
        <dbReference type="ChEBI" id="CHEBI:82612"/>
        <dbReference type="ChEBI" id="CHEBI:137386"/>
        <dbReference type="ChEBI" id="CHEBI:137387"/>
        <dbReference type="EC" id="2.1.1.63"/>
    </reaction>
</comment>
<dbReference type="RefSeq" id="WP_146430708.1">
    <property type="nucleotide sequence ID" value="NZ_SJPF01000002.1"/>
</dbReference>
<keyword evidence="6" id="KW-0227">DNA damage</keyword>
<dbReference type="Pfam" id="PF01035">
    <property type="entry name" value="DNA_binding_1"/>
    <property type="match status" value="1"/>
</dbReference>
<dbReference type="EC" id="2.1.1.63" evidence="3"/>
<dbReference type="AlphaFoldDB" id="A0A5C5V7A7"/>
<protein>
    <recommendedName>
        <fullName evidence="3">methylated-DNA--[protein]-cysteine S-methyltransferase</fullName>
        <ecNumber evidence="3">2.1.1.63</ecNumber>
    </recommendedName>
</protein>
<dbReference type="Proteomes" id="UP000318878">
    <property type="component" value="Unassembled WGS sequence"/>
</dbReference>
<dbReference type="OrthoDB" id="9783680at2"/>
<dbReference type="InterPro" id="IPR014048">
    <property type="entry name" value="MethylDNA_cys_MeTrfase_DNA-bd"/>
</dbReference>
<evidence type="ECO:0000256" key="8">
    <source>
        <dbReference type="ARBA" id="ARBA00049348"/>
    </source>
</evidence>
<dbReference type="PANTHER" id="PTHR10815:SF5">
    <property type="entry name" value="METHYLATED-DNA--PROTEIN-CYSTEINE METHYLTRANSFERASE"/>
    <property type="match status" value="1"/>
</dbReference>
<evidence type="ECO:0000256" key="2">
    <source>
        <dbReference type="ARBA" id="ARBA00008711"/>
    </source>
</evidence>
<dbReference type="FunFam" id="1.10.10.10:FF:000214">
    <property type="entry name" value="Methylated-DNA--protein-cysteine methyltransferase"/>
    <property type="match status" value="1"/>
</dbReference>
<evidence type="ECO:0000313" key="11">
    <source>
        <dbReference type="Proteomes" id="UP000318878"/>
    </source>
</evidence>
<dbReference type="CDD" id="cd06445">
    <property type="entry name" value="ATase"/>
    <property type="match status" value="1"/>
</dbReference>
<keyword evidence="11" id="KW-1185">Reference proteome</keyword>
<keyword evidence="7" id="KW-0234">DNA repair</keyword>
<dbReference type="InterPro" id="IPR036217">
    <property type="entry name" value="MethylDNA_cys_MeTrfase_DNAb"/>
</dbReference>
<dbReference type="GO" id="GO:0003908">
    <property type="term" value="F:methylated-DNA-[protein]-cysteine S-methyltransferase activity"/>
    <property type="evidence" value="ECO:0007669"/>
    <property type="project" value="UniProtKB-EC"/>
</dbReference>
<dbReference type="NCBIfam" id="TIGR00589">
    <property type="entry name" value="ogt"/>
    <property type="match status" value="1"/>
</dbReference>
<feature type="domain" description="Methylated-DNA-[protein]-cysteine S-methyltransferase DNA binding" evidence="9">
    <location>
        <begin position="89"/>
        <end position="170"/>
    </location>
</feature>
<evidence type="ECO:0000256" key="7">
    <source>
        <dbReference type="ARBA" id="ARBA00023204"/>
    </source>
</evidence>
<keyword evidence="4 10" id="KW-0489">Methyltransferase</keyword>
<dbReference type="Gene3D" id="1.10.10.10">
    <property type="entry name" value="Winged helix-like DNA-binding domain superfamily/Winged helix DNA-binding domain"/>
    <property type="match status" value="1"/>
</dbReference>
<evidence type="ECO:0000313" key="10">
    <source>
        <dbReference type="EMBL" id="TWT34448.1"/>
    </source>
</evidence>
<evidence type="ECO:0000256" key="3">
    <source>
        <dbReference type="ARBA" id="ARBA00011918"/>
    </source>
</evidence>
<evidence type="ECO:0000256" key="6">
    <source>
        <dbReference type="ARBA" id="ARBA00022763"/>
    </source>
</evidence>
<dbReference type="GO" id="GO:0032259">
    <property type="term" value="P:methylation"/>
    <property type="evidence" value="ECO:0007669"/>
    <property type="project" value="UniProtKB-KW"/>
</dbReference>
<sequence length="178" mass="18948">MPTSTRRQAANSALTPTIFTIATDLGPLEIELRGDVVYRLSFAPGKRPRKSGAGLSAQQQKIVALLQQYAAGEPVDLTEIEIDLSGYPPFATRVYQQCRKIRPGTTLSYGELAAKAGSPNAARAVGSAMAKNRITLVIPCHRVVAAGGKLGGYSAPEGLPLKKRLLKLEQEATKTTST</sequence>
<comment type="catalytic activity">
    <reaction evidence="8">
        <text>a 6-O-methyl-2'-deoxyguanosine in DNA + L-cysteinyl-[protein] = S-methyl-L-cysteinyl-[protein] + a 2'-deoxyguanosine in DNA</text>
        <dbReference type="Rhea" id="RHEA:24000"/>
        <dbReference type="Rhea" id="RHEA-COMP:10131"/>
        <dbReference type="Rhea" id="RHEA-COMP:10132"/>
        <dbReference type="Rhea" id="RHEA-COMP:11367"/>
        <dbReference type="Rhea" id="RHEA-COMP:11368"/>
        <dbReference type="ChEBI" id="CHEBI:29950"/>
        <dbReference type="ChEBI" id="CHEBI:82612"/>
        <dbReference type="ChEBI" id="CHEBI:85445"/>
        <dbReference type="ChEBI" id="CHEBI:85448"/>
        <dbReference type="EC" id="2.1.1.63"/>
    </reaction>
</comment>
<comment type="similarity">
    <text evidence="2">Belongs to the MGMT family.</text>
</comment>
<dbReference type="PANTHER" id="PTHR10815">
    <property type="entry name" value="METHYLATED-DNA--PROTEIN-CYSTEINE METHYLTRANSFERASE"/>
    <property type="match status" value="1"/>
</dbReference>
<evidence type="ECO:0000256" key="4">
    <source>
        <dbReference type="ARBA" id="ARBA00022603"/>
    </source>
</evidence>
<evidence type="ECO:0000256" key="1">
    <source>
        <dbReference type="ARBA" id="ARBA00001286"/>
    </source>
</evidence>
<keyword evidence="5 10" id="KW-0808">Transferase</keyword>
<dbReference type="GO" id="GO:0006281">
    <property type="term" value="P:DNA repair"/>
    <property type="evidence" value="ECO:0007669"/>
    <property type="project" value="UniProtKB-KW"/>
</dbReference>
<evidence type="ECO:0000259" key="9">
    <source>
        <dbReference type="Pfam" id="PF01035"/>
    </source>
</evidence>